<dbReference type="InterPro" id="IPR035067">
    <property type="entry name" value="V-type_ATPase_csu/dsu"/>
</dbReference>
<keyword evidence="2" id="KW-0813">Transport</keyword>
<reference evidence="4" key="1">
    <citation type="journal article" date="2015" name="Nature">
        <title>Complex archaea that bridge the gap between prokaryotes and eukaryotes.</title>
        <authorList>
            <person name="Spang A."/>
            <person name="Saw J.H."/>
            <person name="Jorgensen S.L."/>
            <person name="Zaremba-Niedzwiedzka K."/>
            <person name="Martijn J."/>
            <person name="Lind A.E."/>
            <person name="van Eijk R."/>
            <person name="Schleper C."/>
            <person name="Guy L."/>
            <person name="Ettema T.J."/>
        </authorList>
    </citation>
    <scope>NUCLEOTIDE SEQUENCE</scope>
</reference>
<dbReference type="SUPFAM" id="SSF103486">
    <property type="entry name" value="V-type ATP synthase subunit C"/>
    <property type="match status" value="1"/>
</dbReference>
<dbReference type="AlphaFoldDB" id="A0A0F9V2Z7"/>
<evidence type="ECO:0000313" key="4">
    <source>
        <dbReference type="EMBL" id="KKN67866.1"/>
    </source>
</evidence>
<evidence type="ECO:0008006" key="5">
    <source>
        <dbReference type="Google" id="ProtNLM"/>
    </source>
</evidence>
<dbReference type="Gene3D" id="1.20.1690.10">
    <property type="entry name" value="V-type ATP synthase subunit C domain"/>
    <property type="match status" value="2"/>
</dbReference>
<dbReference type="InterPro" id="IPR050873">
    <property type="entry name" value="V-ATPase_V0D/AC39_subunit"/>
</dbReference>
<gene>
    <name evidence="4" type="ORF">LCGC14_0457460</name>
</gene>
<name>A0A0F9V2Z7_9ZZZZ</name>
<proteinExistence type="inferred from homology"/>
<dbReference type="Pfam" id="PF01992">
    <property type="entry name" value="vATP-synt_AC39"/>
    <property type="match status" value="1"/>
</dbReference>
<evidence type="ECO:0000256" key="1">
    <source>
        <dbReference type="ARBA" id="ARBA00006709"/>
    </source>
</evidence>
<comment type="caution">
    <text evidence="4">The sequence shown here is derived from an EMBL/GenBank/DDBJ whole genome shotgun (WGS) entry which is preliminary data.</text>
</comment>
<sequence>MKPTQYNTLMPRVAIENLKLIDLDELVRLIGKNLEEIFSFLINTTYKEEIVNTCGDKVEPGLLEDALYQNYAKTFNKLLEDSSKYIKNLLLSILHKFDALNLKTMLRMVHAGMNVEDILQHIIPLGMYDRKKCQAILSDVNSINDIVDSLQDQDFGFILKETLNAQKIIGDLAPLEATLDKEVIKGILKEIKNLDRRDKKIATNILGIEIDALNVKIILKYKELIGNHEIIKQNFMPTALIKEKTLESAIKEPDLKSMLQHFLKSVEAKHQVYQNIFTKLVKESDSPISNLEFILEKAPLEMSYFELKKNMRYYNIGYILAFLNMKWVEIKNLRCIINAIARNVGVHQTRDLLILPEKY</sequence>
<keyword evidence="3" id="KW-0406">Ion transport</keyword>
<dbReference type="PANTHER" id="PTHR38682">
    <property type="entry name" value="V-TYPE ATP SYNTHASE SUBUNIT C"/>
    <property type="match status" value="1"/>
</dbReference>
<accession>A0A0F9V2Z7</accession>
<dbReference type="EMBL" id="LAZR01000464">
    <property type="protein sequence ID" value="KKN67866.1"/>
    <property type="molecule type" value="Genomic_DNA"/>
</dbReference>
<dbReference type="Gene3D" id="1.10.132.50">
    <property type="entry name" value="ATP synthase (C/AC39) subunit, domain 3"/>
    <property type="match status" value="1"/>
</dbReference>
<protein>
    <recommendedName>
        <fullName evidence="5">V-type ATP synthase subunit C</fullName>
    </recommendedName>
</protein>
<dbReference type="InterPro" id="IPR036079">
    <property type="entry name" value="ATPase_csu/dsu_sf"/>
</dbReference>
<evidence type="ECO:0000256" key="2">
    <source>
        <dbReference type="ARBA" id="ARBA00022448"/>
    </source>
</evidence>
<dbReference type="InterPro" id="IPR002843">
    <property type="entry name" value="ATPase_V0-cplx_csu/dsu"/>
</dbReference>
<dbReference type="GO" id="GO:0046961">
    <property type="term" value="F:proton-transporting ATPase activity, rotational mechanism"/>
    <property type="evidence" value="ECO:0007669"/>
    <property type="project" value="InterPro"/>
</dbReference>
<dbReference type="PANTHER" id="PTHR38682:SF1">
    <property type="entry name" value="V-TYPE ATP SYNTHASE SUBUNIT C"/>
    <property type="match status" value="1"/>
</dbReference>
<evidence type="ECO:0000256" key="3">
    <source>
        <dbReference type="ARBA" id="ARBA00023065"/>
    </source>
</evidence>
<dbReference type="InterPro" id="IPR044911">
    <property type="entry name" value="V-type_ATPase_csu/dsu_dom_3"/>
</dbReference>
<organism evidence="4">
    <name type="scientific">marine sediment metagenome</name>
    <dbReference type="NCBI Taxonomy" id="412755"/>
    <lineage>
        <taxon>unclassified sequences</taxon>
        <taxon>metagenomes</taxon>
        <taxon>ecological metagenomes</taxon>
    </lineage>
</organism>
<comment type="similarity">
    <text evidence="1">Belongs to the V-ATPase V0D/AC39 subunit family.</text>
</comment>